<dbReference type="Pfam" id="PF13537">
    <property type="entry name" value="GATase_7"/>
    <property type="match status" value="1"/>
</dbReference>
<dbReference type="AlphaFoldDB" id="A0A5S9MY95"/>
<dbReference type="InterPro" id="IPR029055">
    <property type="entry name" value="Ntn_hydrolases_N"/>
</dbReference>
<evidence type="ECO:0000256" key="5">
    <source>
        <dbReference type="ARBA" id="ARBA00022840"/>
    </source>
</evidence>
<evidence type="ECO:0000256" key="4">
    <source>
        <dbReference type="ARBA" id="ARBA00022741"/>
    </source>
</evidence>
<evidence type="ECO:0000256" key="8">
    <source>
        <dbReference type="PIRSR" id="PIRSR001589-2"/>
    </source>
</evidence>
<accession>A0A5S9MY95</accession>
<keyword evidence="5 8" id="KW-0067">ATP-binding</keyword>
<dbReference type="PANTHER" id="PTHR43284">
    <property type="entry name" value="ASPARAGINE SYNTHETASE (GLUTAMINE-HYDROLYZING)"/>
    <property type="match status" value="1"/>
</dbReference>
<evidence type="ECO:0000259" key="9">
    <source>
        <dbReference type="PROSITE" id="PS51278"/>
    </source>
</evidence>
<dbReference type="OrthoDB" id="9763290at2"/>
<evidence type="ECO:0000256" key="6">
    <source>
        <dbReference type="ARBA" id="ARBA00022962"/>
    </source>
</evidence>
<dbReference type="SUPFAM" id="SSF52402">
    <property type="entry name" value="Adenine nucleotide alpha hydrolases-like"/>
    <property type="match status" value="1"/>
</dbReference>
<dbReference type="Gene3D" id="3.60.20.10">
    <property type="entry name" value="Glutamine Phosphoribosylpyrophosphate, subunit 1, domain 1"/>
    <property type="match status" value="1"/>
</dbReference>
<dbReference type="InterPro" id="IPR006426">
    <property type="entry name" value="Asn_synth_AEB"/>
</dbReference>
<evidence type="ECO:0000256" key="2">
    <source>
        <dbReference type="ARBA" id="ARBA00005752"/>
    </source>
</evidence>
<dbReference type="InterPro" id="IPR017932">
    <property type="entry name" value="GATase_2_dom"/>
</dbReference>
<protein>
    <recommendedName>
        <fullName evidence="3">asparagine synthase (glutamine-hydrolyzing)</fullName>
        <ecNumber evidence="3">6.3.5.4</ecNumber>
    </recommendedName>
</protein>
<organism evidence="10 11">
    <name type="scientific">BD1-7 clade bacterium</name>
    <dbReference type="NCBI Taxonomy" id="2029982"/>
    <lineage>
        <taxon>Bacteria</taxon>
        <taxon>Pseudomonadati</taxon>
        <taxon>Pseudomonadota</taxon>
        <taxon>Gammaproteobacteria</taxon>
        <taxon>Cellvibrionales</taxon>
        <taxon>Spongiibacteraceae</taxon>
        <taxon>BD1-7 clade</taxon>
    </lineage>
</organism>
<sequence length="623" mass="71583">MSTIHVIWKDANTDVKPTLDRMLAASDYWQPDAISHWHTNNLQLGLGKALLKNTSINNDDAVYATTNAQLAITANARIDNRESLCQQLPAELLLGVPSGDSALILACYQHWGNDCVKHLRGDFVFAIWDEQQNKLFCGRDHFGVKTLFYAHTEQGWMLSNEHNAFFTSGGCDRKTVSEQWLVDSLWSVISSAFQSPNPNICILPPAHTLEITAEGSKLNQYWTLTPKTHWNDLNDEALIEELKRRFTQSVVARTDSAYPIASELSEGLDSNGIAGYAAQAITPKTLHTYSYQSVKLTEESQSTWAATYADIFDMLDLHDNIDGQWHDSNTIESIDNNAQKQQFNQHFGTLNTLDFGFDRCVLAQQKHIRTMLSGWGGDHCVTAPGYEYARELAAKGQLIQLGRFQRQRYRSDHRYRPLKGFATTLLSQWAPGYLFTMKLKGQSLENALHTRMQHHYVKPMWQQKYGLRTKTENFIRNYGRSTVQGYEQRELFEIGVTNRLTQSELCARQCRIEYRFPMLDVDLVEFSHSLPARLKIKNGIERYPFRRILEGTTTPKIQWRRKADVDFPVRDNTENDRPIDLPEHASCHTYVDRETLEIYSKHSRASMKELDLLRQLDDYELVT</sequence>
<dbReference type="Gene3D" id="3.40.50.620">
    <property type="entry name" value="HUPs"/>
    <property type="match status" value="2"/>
</dbReference>
<evidence type="ECO:0000313" key="11">
    <source>
        <dbReference type="Proteomes" id="UP000434580"/>
    </source>
</evidence>
<dbReference type="CDD" id="cd00712">
    <property type="entry name" value="AsnB"/>
    <property type="match status" value="1"/>
</dbReference>
<comment type="pathway">
    <text evidence="1">Amino-acid biosynthesis; L-asparagine biosynthesis; L-asparagine from L-aspartate (L-Gln route): step 1/1.</text>
</comment>
<evidence type="ECO:0000313" key="10">
    <source>
        <dbReference type="EMBL" id="CAA0082904.1"/>
    </source>
</evidence>
<dbReference type="EC" id="6.3.5.4" evidence="3"/>
<proteinExistence type="inferred from homology"/>
<dbReference type="EMBL" id="CACSII010000001">
    <property type="protein sequence ID" value="CAA0082904.1"/>
    <property type="molecule type" value="Genomic_DNA"/>
</dbReference>
<dbReference type="Proteomes" id="UP000434580">
    <property type="component" value="Unassembled WGS sequence"/>
</dbReference>
<name>A0A5S9MY95_9GAMM</name>
<dbReference type="PROSITE" id="PS51278">
    <property type="entry name" value="GATASE_TYPE_2"/>
    <property type="match status" value="1"/>
</dbReference>
<dbReference type="InterPro" id="IPR001962">
    <property type="entry name" value="Asn_synthase"/>
</dbReference>
<keyword evidence="6" id="KW-0315">Glutamine amidotransferase</keyword>
<feature type="binding site" evidence="8">
    <location>
        <position position="100"/>
    </location>
    <ligand>
        <name>L-glutamine</name>
        <dbReference type="ChEBI" id="CHEBI:58359"/>
    </ligand>
</feature>
<evidence type="ECO:0000256" key="1">
    <source>
        <dbReference type="ARBA" id="ARBA00005187"/>
    </source>
</evidence>
<dbReference type="SUPFAM" id="SSF56235">
    <property type="entry name" value="N-terminal nucleophile aminohydrolases (Ntn hydrolases)"/>
    <property type="match status" value="1"/>
</dbReference>
<dbReference type="Pfam" id="PF00733">
    <property type="entry name" value="Asn_synthase"/>
    <property type="match status" value="1"/>
</dbReference>
<keyword evidence="10" id="KW-0436">Ligase</keyword>
<dbReference type="GO" id="GO:0006529">
    <property type="term" value="P:asparagine biosynthetic process"/>
    <property type="evidence" value="ECO:0007669"/>
    <property type="project" value="InterPro"/>
</dbReference>
<dbReference type="InterPro" id="IPR033738">
    <property type="entry name" value="AsnB_N"/>
</dbReference>
<reference evidence="10 11" key="1">
    <citation type="submission" date="2019-11" db="EMBL/GenBank/DDBJ databases">
        <authorList>
            <person name="Holert J."/>
        </authorList>
    </citation>
    <scope>NUCLEOTIDE SEQUENCE [LARGE SCALE GENOMIC DNA]</scope>
    <source>
        <strain evidence="10">BC5_2</strain>
    </source>
</reference>
<dbReference type="PIRSF" id="PIRSF001589">
    <property type="entry name" value="Asn_synthetase_glu-h"/>
    <property type="match status" value="1"/>
</dbReference>
<comment type="catalytic activity">
    <reaction evidence="7">
        <text>L-aspartate + L-glutamine + ATP + H2O = L-asparagine + L-glutamate + AMP + diphosphate + H(+)</text>
        <dbReference type="Rhea" id="RHEA:12228"/>
        <dbReference type="ChEBI" id="CHEBI:15377"/>
        <dbReference type="ChEBI" id="CHEBI:15378"/>
        <dbReference type="ChEBI" id="CHEBI:29985"/>
        <dbReference type="ChEBI" id="CHEBI:29991"/>
        <dbReference type="ChEBI" id="CHEBI:30616"/>
        <dbReference type="ChEBI" id="CHEBI:33019"/>
        <dbReference type="ChEBI" id="CHEBI:58048"/>
        <dbReference type="ChEBI" id="CHEBI:58359"/>
        <dbReference type="ChEBI" id="CHEBI:456215"/>
        <dbReference type="EC" id="6.3.5.4"/>
    </reaction>
</comment>
<gene>
    <name evidence="10" type="primary">asnO_1</name>
    <name evidence="10" type="ORF">DPBNPPHM_00517</name>
</gene>
<feature type="domain" description="Glutamine amidotransferase type-2" evidence="9">
    <location>
        <begin position="1"/>
        <end position="214"/>
    </location>
</feature>
<evidence type="ECO:0000256" key="7">
    <source>
        <dbReference type="ARBA" id="ARBA00048741"/>
    </source>
</evidence>
<feature type="binding site" evidence="8">
    <location>
        <position position="294"/>
    </location>
    <ligand>
        <name>ATP</name>
        <dbReference type="ChEBI" id="CHEBI:30616"/>
    </ligand>
</feature>
<dbReference type="GO" id="GO:0004066">
    <property type="term" value="F:asparagine synthase (glutamine-hydrolyzing) activity"/>
    <property type="evidence" value="ECO:0007669"/>
    <property type="project" value="UniProtKB-EC"/>
</dbReference>
<dbReference type="InterPro" id="IPR051786">
    <property type="entry name" value="ASN_synthetase/amidase"/>
</dbReference>
<dbReference type="GO" id="GO:0005524">
    <property type="term" value="F:ATP binding"/>
    <property type="evidence" value="ECO:0007669"/>
    <property type="project" value="UniProtKB-KW"/>
</dbReference>
<keyword evidence="4 8" id="KW-0547">Nucleotide-binding</keyword>
<dbReference type="PANTHER" id="PTHR43284:SF1">
    <property type="entry name" value="ASPARAGINE SYNTHETASE"/>
    <property type="match status" value="1"/>
</dbReference>
<comment type="similarity">
    <text evidence="2">Belongs to the asparagine synthetase family.</text>
</comment>
<dbReference type="InterPro" id="IPR014729">
    <property type="entry name" value="Rossmann-like_a/b/a_fold"/>
</dbReference>
<evidence type="ECO:0000256" key="3">
    <source>
        <dbReference type="ARBA" id="ARBA00012737"/>
    </source>
</evidence>